<name>A0A0A1IVC8_9CAUD</name>
<reference evidence="1 2" key="1">
    <citation type="journal article" date="2015" name="PLoS ONE">
        <title>Investigation of a Large Collection of Pseudomonas aeruginosa Bacteriophages Collected from a Single Environmental Source in Abidjan, Cote d'Ivoire.</title>
        <authorList>
            <person name="Essoh C."/>
            <person name="Latino L."/>
            <person name="Midoux C."/>
            <person name="Blouin Y."/>
            <person name="Loukou G."/>
            <person name="Nguetta S.P."/>
            <person name="Lathro S."/>
            <person name="Cablanmian A."/>
            <person name="Kouassi A.K."/>
            <person name="Vergnaud G."/>
            <person name="Pourcel C."/>
        </authorList>
    </citation>
    <scope>NUCLEOTIDE SEQUENCE [LARGE SCALE GENOMIC DNA]</scope>
    <source>
        <strain evidence="1">Ab27</strain>
    </source>
</reference>
<dbReference type="Proteomes" id="UP000030228">
    <property type="component" value="Genome"/>
</dbReference>
<dbReference type="Pfam" id="PF22760">
    <property type="entry name" value="Gp38_E217"/>
    <property type="match status" value="1"/>
</dbReference>
<dbReference type="GeneID" id="23679214"/>
<dbReference type="EMBL" id="LN610579">
    <property type="protein sequence ID" value="CEF89841.1"/>
    <property type="molecule type" value="Genomic_DNA"/>
</dbReference>
<organism evidence="1 2">
    <name type="scientific">Pseudomonas phage vB_PaeM_PAO1_Ab27</name>
    <dbReference type="NCBI Taxonomy" id="1548907"/>
    <lineage>
        <taxon>Viruses</taxon>
        <taxon>Duplodnaviria</taxon>
        <taxon>Heunggongvirae</taxon>
        <taxon>Uroviricota</taxon>
        <taxon>Caudoviricetes</taxon>
        <taxon>Lindbergviridae</taxon>
        <taxon>Pbunavirus</taxon>
        <taxon>Pbunavirus LS1</taxon>
    </lineage>
</organism>
<dbReference type="SMR" id="A0A0A1IVC8"/>
<proteinExistence type="predicted"/>
<evidence type="ECO:0000313" key="1">
    <source>
        <dbReference type="EMBL" id="CEF89841.1"/>
    </source>
</evidence>
<sequence>MNSFLKSILNTPTLTIRDDVTKLPVWKSLQVKKVEIYSPASVVSKPLATKDQTEAQVYTEALDIDVKNGKIIQPVRLRINAICPDLSTVESIMNAFNDNTSTFAITSKSILADKMAIMTLDVDQSPDMLNAAEINMEFEQVEPPVLNEFDPAFPQDSPTYGVQIQSLSDANLLDLGAIGDSISSAAKSLYNRVTSYF</sequence>
<accession>A0A0A1IVC8</accession>
<dbReference type="KEGG" id="vg:23679214"/>
<dbReference type="RefSeq" id="YP_009124358.1">
    <property type="nucleotide sequence ID" value="NC_026586.1"/>
</dbReference>
<evidence type="ECO:0000313" key="2">
    <source>
        <dbReference type="Proteomes" id="UP000030228"/>
    </source>
</evidence>
<protein>
    <submittedName>
        <fullName evidence="1">Putative tail fiber protein</fullName>
    </submittedName>
</protein>
<gene>
    <name evidence="1" type="primary">ORF55</name>
</gene>
<dbReference type="InterPro" id="IPR054442">
    <property type="entry name" value="E217_Gp38-like"/>
</dbReference>